<evidence type="ECO:0000259" key="8">
    <source>
        <dbReference type="Pfam" id="PF00361"/>
    </source>
</evidence>
<dbReference type="Pfam" id="PF00361">
    <property type="entry name" value="Proton_antipo_M"/>
    <property type="match status" value="1"/>
</dbReference>
<keyword evidence="9" id="KW-0830">Ubiquinone</keyword>
<evidence type="ECO:0000256" key="3">
    <source>
        <dbReference type="ARBA" id="ARBA00022692"/>
    </source>
</evidence>
<evidence type="ECO:0000256" key="4">
    <source>
        <dbReference type="ARBA" id="ARBA00022989"/>
    </source>
</evidence>
<reference evidence="9" key="1">
    <citation type="journal article" date="2007" name="Environ. Microbiol.">
        <title>Quantitative distribution of presumptive archaeal and bacterial nitrifiers in Monterey Bay and the North Pacific Subtropical Gyre.</title>
        <authorList>
            <person name="Mincer T.J."/>
            <person name="Church M.J."/>
            <person name="Taylor L.T."/>
            <person name="Preston C."/>
            <person name="Karl D.M."/>
            <person name="Delong E.F."/>
        </authorList>
    </citation>
    <scope>NUCLEOTIDE SEQUENCE</scope>
</reference>
<feature type="transmembrane region" description="Helical" evidence="7">
    <location>
        <begin position="162"/>
        <end position="182"/>
    </location>
</feature>
<evidence type="ECO:0000256" key="7">
    <source>
        <dbReference type="SAM" id="Phobius"/>
    </source>
</evidence>
<accession>A4GJ14</accession>
<dbReference type="NCBIfam" id="NF004499">
    <property type="entry name" value="PRK05846.1-3"/>
    <property type="match status" value="1"/>
</dbReference>
<keyword evidence="5 7" id="KW-0472">Membrane</keyword>
<organism evidence="9">
    <name type="scientific">uncultured marine Nitrospinaceae bacterium</name>
    <dbReference type="NCBI Taxonomy" id="482920"/>
    <lineage>
        <taxon>Bacteria</taxon>
        <taxon>Pseudomonadati</taxon>
        <taxon>Nitrospinota/Tectimicrobiota group</taxon>
        <taxon>Nitrospinota</taxon>
        <taxon>Nitrospinia</taxon>
        <taxon>Nitrospinales</taxon>
        <taxon>Nitrospinaceae</taxon>
        <taxon>environmental samples</taxon>
    </lineage>
</organism>
<dbReference type="EMBL" id="EF106972">
    <property type="protein sequence ID" value="ABK80607.1"/>
    <property type="molecule type" value="Genomic_DNA"/>
</dbReference>
<dbReference type="InterPro" id="IPR010227">
    <property type="entry name" value="NADH_Q_OxRdtase_chainM/4"/>
</dbReference>
<dbReference type="InterPro" id="IPR003918">
    <property type="entry name" value="NADH_UbQ_OxRdtase"/>
</dbReference>
<name>A4GJ14_9BACT</name>
<feature type="transmembrane region" description="Helical" evidence="7">
    <location>
        <begin position="245"/>
        <end position="263"/>
    </location>
</feature>
<keyword evidence="4 7" id="KW-1133">Transmembrane helix</keyword>
<comment type="subcellular location">
    <subcellularLocation>
        <location evidence="1">Endomembrane system</location>
        <topology evidence="1">Multi-pass membrane protein</topology>
    </subcellularLocation>
    <subcellularLocation>
        <location evidence="6">Membrane</location>
        <topology evidence="6">Multi-pass membrane protein</topology>
    </subcellularLocation>
</comment>
<feature type="transmembrane region" description="Helical" evidence="7">
    <location>
        <begin position="409"/>
        <end position="429"/>
    </location>
</feature>
<feature type="transmembrane region" description="Helical" evidence="7">
    <location>
        <begin position="373"/>
        <end position="403"/>
    </location>
</feature>
<dbReference type="NCBIfam" id="TIGR01972">
    <property type="entry name" value="NDH_I_M"/>
    <property type="match status" value="1"/>
</dbReference>
<feature type="transmembrane region" description="Helical" evidence="7">
    <location>
        <begin position="109"/>
        <end position="127"/>
    </location>
</feature>
<feature type="transmembrane region" description="Helical" evidence="7">
    <location>
        <begin position="211"/>
        <end position="233"/>
    </location>
</feature>
<sequence>MFLTFITFLPFLGAVCLAFMPKENVSAIKQTALAVAVADFLLSLLLWTNFDNTTHKMQFGLNIPWIEQWGINYHIGLDGISLLLYVMTTFLTMICVIASWDVKKHIREYMIAMLSLSTGMLGVFIALDLFMFYVFWEFQLVPMYIIVGVWGGPRRIYASIKFFLFTAVGSLLMLVAILWIYFHIQQTTGVATADILYITEHLDVSLDASKWLWLAFFLAFAIKVPMFPFHTWLPDAHVEAPTAGSVILAGVLLKMGTYGFLRFNLPFFPQASYEFVPIVAWLSIIGIIYGALVAMVQEDLKKLVAYSSVSHLGFIMLGIFALNPYGIQGALIQNINHGISTSALFLLVGIVYDRRHTRLISEFGGLAKIMPKYTVCFMIVALSSIGLPGMNGFVGEFLVLLGIFQVNGLWAACATSGVILAACYILWMFQRVMFLELKNPKNMDMKDMNTREMITIAPLIVLIFWIGLYPNTFMKTFDASVNHLVSKVNPDNFRPHQEQHKESHGEHARLVTSTEMASLNQKLQMPKKDLIKD</sequence>
<feature type="transmembrane region" description="Helical" evidence="7">
    <location>
        <begin position="275"/>
        <end position="296"/>
    </location>
</feature>
<dbReference type="GO" id="GO:0048039">
    <property type="term" value="F:ubiquinone binding"/>
    <property type="evidence" value="ECO:0007669"/>
    <property type="project" value="TreeGrafter"/>
</dbReference>
<dbReference type="GO" id="GO:0012505">
    <property type="term" value="C:endomembrane system"/>
    <property type="evidence" value="ECO:0007669"/>
    <property type="project" value="UniProtKB-SubCell"/>
</dbReference>
<dbReference type="GO" id="GO:0008137">
    <property type="term" value="F:NADH dehydrogenase (ubiquinone) activity"/>
    <property type="evidence" value="ECO:0007669"/>
    <property type="project" value="InterPro"/>
</dbReference>
<evidence type="ECO:0000256" key="2">
    <source>
        <dbReference type="ARBA" id="ARBA00009025"/>
    </source>
</evidence>
<dbReference type="PRINTS" id="PR01437">
    <property type="entry name" value="NUOXDRDTASE4"/>
</dbReference>
<proteinExistence type="inferred from homology"/>
<dbReference type="AlphaFoldDB" id="A4GJ14"/>
<feature type="transmembrane region" description="Helical" evidence="7">
    <location>
        <begin position="334"/>
        <end position="352"/>
    </location>
</feature>
<dbReference type="PANTHER" id="PTHR43507:SF1">
    <property type="entry name" value="NADH-UBIQUINONE OXIDOREDUCTASE CHAIN 4"/>
    <property type="match status" value="1"/>
</dbReference>
<evidence type="ECO:0000256" key="1">
    <source>
        <dbReference type="ARBA" id="ARBA00004127"/>
    </source>
</evidence>
<dbReference type="GO" id="GO:0042773">
    <property type="term" value="P:ATP synthesis coupled electron transport"/>
    <property type="evidence" value="ECO:0007669"/>
    <property type="project" value="InterPro"/>
</dbReference>
<evidence type="ECO:0000256" key="6">
    <source>
        <dbReference type="RuleBase" id="RU000320"/>
    </source>
</evidence>
<dbReference type="GO" id="GO:0016020">
    <property type="term" value="C:membrane"/>
    <property type="evidence" value="ECO:0007669"/>
    <property type="project" value="UniProtKB-SubCell"/>
</dbReference>
<dbReference type="GO" id="GO:0003954">
    <property type="term" value="F:NADH dehydrogenase activity"/>
    <property type="evidence" value="ECO:0007669"/>
    <property type="project" value="TreeGrafter"/>
</dbReference>
<feature type="domain" description="NADH:quinone oxidoreductase/Mrp antiporter transmembrane" evidence="8">
    <location>
        <begin position="126"/>
        <end position="416"/>
    </location>
</feature>
<dbReference type="GO" id="GO:0015990">
    <property type="term" value="P:electron transport coupled proton transport"/>
    <property type="evidence" value="ECO:0007669"/>
    <property type="project" value="TreeGrafter"/>
</dbReference>
<dbReference type="InterPro" id="IPR001750">
    <property type="entry name" value="ND/Mrp_TM"/>
</dbReference>
<protein>
    <submittedName>
        <fullName evidence="9">Putative NADH:ubiquinone oxidoreductase subunit M</fullName>
    </submittedName>
</protein>
<comment type="similarity">
    <text evidence="2">Belongs to the complex I subunit 4 family.</text>
</comment>
<feature type="transmembrane region" description="Helical" evidence="7">
    <location>
        <begin position="303"/>
        <end position="322"/>
    </location>
</feature>
<evidence type="ECO:0000256" key="5">
    <source>
        <dbReference type="ARBA" id="ARBA00023136"/>
    </source>
</evidence>
<evidence type="ECO:0000313" key="9">
    <source>
        <dbReference type="EMBL" id="ABK80607.1"/>
    </source>
</evidence>
<feature type="transmembrane region" description="Helical" evidence="7">
    <location>
        <begin position="450"/>
        <end position="468"/>
    </location>
</feature>
<dbReference type="PANTHER" id="PTHR43507">
    <property type="entry name" value="NADH-UBIQUINONE OXIDOREDUCTASE CHAIN 4"/>
    <property type="match status" value="1"/>
</dbReference>
<feature type="transmembrane region" description="Helical" evidence="7">
    <location>
        <begin position="28"/>
        <end position="47"/>
    </location>
</feature>
<keyword evidence="3 6" id="KW-0812">Transmembrane</keyword>
<feature type="transmembrane region" description="Helical" evidence="7">
    <location>
        <begin position="82"/>
        <end position="102"/>
    </location>
</feature>